<evidence type="ECO:0008006" key="5">
    <source>
        <dbReference type="Google" id="ProtNLM"/>
    </source>
</evidence>
<evidence type="ECO:0000256" key="2">
    <source>
        <dbReference type="SAM" id="MobiDB-lite"/>
    </source>
</evidence>
<dbReference type="Gene3D" id="2.60.120.200">
    <property type="match status" value="1"/>
</dbReference>
<dbReference type="SUPFAM" id="SSF49899">
    <property type="entry name" value="Concanavalin A-like lectins/glucanases"/>
    <property type="match status" value="1"/>
</dbReference>
<proteinExistence type="predicted"/>
<protein>
    <recommendedName>
        <fullName evidence="5">BEACH domain-containing protein</fullName>
    </recommendedName>
</protein>
<keyword evidence="4" id="KW-1185">Reference proteome</keyword>
<evidence type="ECO:0000256" key="1">
    <source>
        <dbReference type="ARBA" id="ARBA00022574"/>
    </source>
</evidence>
<accession>A0A225WRH0</accession>
<dbReference type="STRING" id="4795.A0A225WRH0"/>
<dbReference type="InterPro" id="IPR013320">
    <property type="entry name" value="ConA-like_dom_sf"/>
</dbReference>
<evidence type="ECO:0000313" key="4">
    <source>
        <dbReference type="Proteomes" id="UP000198211"/>
    </source>
</evidence>
<dbReference type="PANTHER" id="PTHR46108:SF4">
    <property type="entry name" value="BLUE CHEESE"/>
    <property type="match status" value="1"/>
</dbReference>
<comment type="caution">
    <text evidence="3">The sequence shown here is derived from an EMBL/GenBank/DDBJ whole genome shotgun (WGS) entry which is preliminary data.</text>
</comment>
<dbReference type="OrthoDB" id="8897798at2759"/>
<keyword evidence="1" id="KW-0853">WD repeat</keyword>
<gene>
    <name evidence="3" type="ORF">PHMEG_0005465</name>
</gene>
<name>A0A225WRH0_9STRA</name>
<feature type="region of interest" description="Disordered" evidence="2">
    <location>
        <begin position="678"/>
        <end position="698"/>
    </location>
</feature>
<sequence length="756" mass="83531">MEMWWDAIQQSLLDKNKSSEMMASFGVDGEGSAIKVAEMNAEPTDIEEGSACIVSIYSLESSGCFIRAFFELSTGFLRFHTGASNIGPSINTNPKRTSVAFETVAINNLRPANISTGVRRSSEDINANGTAFSEMKQTERKSDWHHFAFTHRRAVVGSSQLTVYIDGVEMGTKKLNYPSSSSVGTFQAFIGSDAQVCSPQSALSWKVGPTWLIDEVVSSGTIAGIFSLGPTFSHQFSGHSYRSVGDWPEALASSHLSRAADRGIEIESFAQRLQLAKLGRSCRRRWFDWNEHGGANSNPQTTVNDTVSAGSSLINESMMAKKEELAEGFRLATNGGMPFRKEKNKVTGFRKFISYDCSMSSFGTEFETTLGSCKLPEDNVMFTLNSSSGDRSTTPVLLHTQIHYINCAQSYHLDLARSLSYVGGISQVLFPLLENATRKCDFFLVLTMLSNVLRRNPTCLAECIGSNGYSFIAALLSARIHLIDEEVLTCIVRLAVAGKLVPYAFTDVEMATQQLVAHPVIVDTVALAQVVLNGELRKKLPDHLQCQLVSLLMDLLVMSNPNALFNARQLRRAGLIQWILMYLADLGNEDCHMDQATALEMRWCFPKFSESTFEAILQYVLSLLRTFLRIESHVDDCRGISEIMLLSMADSTFHKRENSVRVILLQFILHEIENDVSQRENSNSNTTGQTPKPAAPPASYFSDTVVETVLYREGVPVCKRRGDKRIENDNSIETASLGSPLADSSSMFGKDLAMDL</sequence>
<dbReference type="InterPro" id="IPR051944">
    <property type="entry name" value="BEACH_domain_protein"/>
</dbReference>
<organism evidence="3 4">
    <name type="scientific">Phytophthora megakarya</name>
    <dbReference type="NCBI Taxonomy" id="4795"/>
    <lineage>
        <taxon>Eukaryota</taxon>
        <taxon>Sar</taxon>
        <taxon>Stramenopiles</taxon>
        <taxon>Oomycota</taxon>
        <taxon>Peronosporomycetes</taxon>
        <taxon>Peronosporales</taxon>
        <taxon>Peronosporaceae</taxon>
        <taxon>Phytophthora</taxon>
    </lineage>
</organism>
<reference evidence="4" key="1">
    <citation type="submission" date="2017-03" db="EMBL/GenBank/DDBJ databases">
        <title>Phytopthora megakarya and P. palmivora, two closely related causual agents of cacao black pod achieved similar genome size and gene model numbers by different mechanisms.</title>
        <authorList>
            <person name="Ali S."/>
            <person name="Shao J."/>
            <person name="Larry D.J."/>
            <person name="Kronmiller B."/>
            <person name="Shen D."/>
            <person name="Strem M.D."/>
            <person name="Melnick R.L."/>
            <person name="Guiltinan M.J."/>
            <person name="Tyler B.M."/>
            <person name="Meinhardt L.W."/>
            <person name="Bailey B.A."/>
        </authorList>
    </citation>
    <scope>NUCLEOTIDE SEQUENCE [LARGE SCALE GENOMIC DNA]</scope>
    <source>
        <strain evidence="4">zdho120</strain>
    </source>
</reference>
<feature type="compositionally biased region" description="Polar residues" evidence="2">
    <location>
        <begin position="679"/>
        <end position="690"/>
    </location>
</feature>
<dbReference type="EMBL" id="NBNE01000354">
    <property type="protein sequence ID" value="OWZ20162.1"/>
    <property type="molecule type" value="Genomic_DNA"/>
</dbReference>
<evidence type="ECO:0000313" key="3">
    <source>
        <dbReference type="EMBL" id="OWZ20162.1"/>
    </source>
</evidence>
<dbReference type="Proteomes" id="UP000198211">
    <property type="component" value="Unassembled WGS sequence"/>
</dbReference>
<dbReference type="PANTHER" id="PTHR46108">
    <property type="entry name" value="BLUE CHEESE"/>
    <property type="match status" value="1"/>
</dbReference>
<dbReference type="AlphaFoldDB" id="A0A225WRH0"/>